<dbReference type="AlphaFoldDB" id="A0A673G6V3"/>
<evidence type="ECO:0000259" key="1">
    <source>
        <dbReference type="Pfam" id="PF10401"/>
    </source>
</evidence>
<name>A0A673G6V3_9TELE</name>
<feature type="domain" description="Interferon regulatory factor-3" evidence="1">
    <location>
        <begin position="6"/>
        <end position="67"/>
    </location>
</feature>
<reference evidence="2" key="2">
    <citation type="submission" date="2025-09" db="UniProtKB">
        <authorList>
            <consortium name="Ensembl"/>
        </authorList>
    </citation>
    <scope>IDENTIFICATION</scope>
</reference>
<dbReference type="PANTHER" id="PTHR11949">
    <property type="entry name" value="INTERFERON REGULATORY FACTOR"/>
    <property type="match status" value="1"/>
</dbReference>
<dbReference type="Gene3D" id="2.60.200.10">
    <property type="match status" value="1"/>
</dbReference>
<accession>A0A673G6V3</accession>
<sequence length="101" mass="11481">MRVSILIQISIFFPDLMDFKENRRGSPDYTIYLCFGEKLPDGRPLERKLITVKVVPLICREFHERAQMEGASSLCNENISLQISHNSLFDLLNSLGPPSVA</sequence>
<dbReference type="InterPro" id="IPR017855">
    <property type="entry name" value="SMAD-like_dom_sf"/>
</dbReference>
<organism evidence="2 3">
    <name type="scientific">Sinocyclocheilus rhinocerous</name>
    <dbReference type="NCBI Taxonomy" id="307959"/>
    <lineage>
        <taxon>Eukaryota</taxon>
        <taxon>Metazoa</taxon>
        <taxon>Chordata</taxon>
        <taxon>Craniata</taxon>
        <taxon>Vertebrata</taxon>
        <taxon>Euteleostomi</taxon>
        <taxon>Actinopterygii</taxon>
        <taxon>Neopterygii</taxon>
        <taxon>Teleostei</taxon>
        <taxon>Ostariophysi</taxon>
        <taxon>Cypriniformes</taxon>
        <taxon>Cyprinidae</taxon>
        <taxon>Cyprininae</taxon>
        <taxon>Sinocyclocheilus</taxon>
    </lineage>
</organism>
<dbReference type="GO" id="GO:0000981">
    <property type="term" value="F:DNA-binding transcription factor activity, RNA polymerase II-specific"/>
    <property type="evidence" value="ECO:0007669"/>
    <property type="project" value="TreeGrafter"/>
</dbReference>
<dbReference type="GO" id="GO:0002376">
    <property type="term" value="P:immune system process"/>
    <property type="evidence" value="ECO:0007669"/>
    <property type="project" value="TreeGrafter"/>
</dbReference>
<dbReference type="InterPro" id="IPR019471">
    <property type="entry name" value="Interferon_reg_factor-3"/>
</dbReference>
<dbReference type="GO" id="GO:0000978">
    <property type="term" value="F:RNA polymerase II cis-regulatory region sequence-specific DNA binding"/>
    <property type="evidence" value="ECO:0007669"/>
    <property type="project" value="TreeGrafter"/>
</dbReference>
<dbReference type="Proteomes" id="UP000472270">
    <property type="component" value="Unassembled WGS sequence"/>
</dbReference>
<dbReference type="SUPFAM" id="SSF49879">
    <property type="entry name" value="SMAD/FHA domain"/>
    <property type="match status" value="1"/>
</dbReference>
<keyword evidence="3" id="KW-1185">Reference proteome</keyword>
<dbReference type="PANTHER" id="PTHR11949:SF2">
    <property type="entry name" value="INTERFERON REGULATORY FACTOR 7"/>
    <property type="match status" value="1"/>
</dbReference>
<dbReference type="Pfam" id="PF10401">
    <property type="entry name" value="IRF-3"/>
    <property type="match status" value="1"/>
</dbReference>
<reference evidence="2" key="1">
    <citation type="submission" date="2025-08" db="UniProtKB">
        <authorList>
            <consortium name="Ensembl"/>
        </authorList>
    </citation>
    <scope>IDENTIFICATION</scope>
</reference>
<dbReference type="GO" id="GO:0005634">
    <property type="term" value="C:nucleus"/>
    <property type="evidence" value="ECO:0007669"/>
    <property type="project" value="TreeGrafter"/>
</dbReference>
<evidence type="ECO:0000313" key="3">
    <source>
        <dbReference type="Proteomes" id="UP000472270"/>
    </source>
</evidence>
<dbReference type="Ensembl" id="ENSSRHT00000011511.1">
    <property type="protein sequence ID" value="ENSSRHP00000011084.1"/>
    <property type="gene ID" value="ENSSRHG00000006470.1"/>
</dbReference>
<protein>
    <recommendedName>
        <fullName evidence="1">Interferon regulatory factor-3 domain-containing protein</fullName>
    </recommendedName>
</protein>
<proteinExistence type="predicted"/>
<dbReference type="InterPro" id="IPR008984">
    <property type="entry name" value="SMAD_FHA_dom_sf"/>
</dbReference>
<evidence type="ECO:0000313" key="2">
    <source>
        <dbReference type="Ensembl" id="ENSSRHP00000011084.1"/>
    </source>
</evidence>